<dbReference type="PROSITE" id="PS51733">
    <property type="entry name" value="BPL_LPL_CATALYTIC"/>
    <property type="match status" value="1"/>
</dbReference>
<dbReference type="PANTHER" id="PTHR12835">
    <property type="entry name" value="BIOTIN PROTEIN LIGASE"/>
    <property type="match status" value="1"/>
</dbReference>
<evidence type="ECO:0000256" key="1">
    <source>
        <dbReference type="ARBA" id="ARBA00022598"/>
    </source>
</evidence>
<comment type="caution">
    <text evidence="3">The sequence shown here is derived from an EMBL/GenBank/DDBJ whole genome shotgun (WGS) entry which is preliminary data.</text>
</comment>
<reference evidence="3 4" key="1">
    <citation type="submission" date="2019-01" db="EMBL/GenBank/DDBJ databases">
        <title>Ancylomarina salipaludis sp. nov., isolated from a salt marsh.</title>
        <authorList>
            <person name="Yoon J.-H."/>
        </authorList>
    </citation>
    <scope>NUCLEOTIDE SEQUENCE [LARGE SCALE GENOMIC DNA]</scope>
    <source>
        <strain evidence="3 4">SHSM-M15</strain>
    </source>
</reference>
<dbReference type="GO" id="GO:0005737">
    <property type="term" value="C:cytoplasm"/>
    <property type="evidence" value="ECO:0007669"/>
    <property type="project" value="TreeGrafter"/>
</dbReference>
<keyword evidence="4" id="KW-1185">Reference proteome</keyword>
<protein>
    <submittedName>
        <fullName evidence="3">Biotin--[acetyl-CoA-carboxylase] ligase</fullName>
        <ecNumber evidence="3">6.3.4.15</ecNumber>
    </submittedName>
</protein>
<dbReference type="RefSeq" id="WP_129252829.1">
    <property type="nucleotide sequence ID" value="NZ_SAXA01000002.1"/>
</dbReference>
<dbReference type="Pfam" id="PF03099">
    <property type="entry name" value="BPL_LplA_LipB"/>
    <property type="match status" value="1"/>
</dbReference>
<dbReference type="PANTHER" id="PTHR12835:SF5">
    <property type="entry name" value="BIOTIN--PROTEIN LIGASE"/>
    <property type="match status" value="1"/>
</dbReference>
<dbReference type="InterPro" id="IPR004143">
    <property type="entry name" value="BPL_LPL_catalytic"/>
</dbReference>
<gene>
    <name evidence="3" type="ORF">EO244_03100</name>
</gene>
<accession>A0A4Q1JP16</accession>
<feature type="domain" description="BPL/LPL catalytic" evidence="2">
    <location>
        <begin position="1"/>
        <end position="184"/>
    </location>
</feature>
<evidence type="ECO:0000313" key="3">
    <source>
        <dbReference type="EMBL" id="RXQ96628.1"/>
    </source>
</evidence>
<organism evidence="3 4">
    <name type="scientific">Ancylomarina salipaludis</name>
    <dbReference type="NCBI Taxonomy" id="2501299"/>
    <lineage>
        <taxon>Bacteria</taxon>
        <taxon>Pseudomonadati</taxon>
        <taxon>Bacteroidota</taxon>
        <taxon>Bacteroidia</taxon>
        <taxon>Marinilabiliales</taxon>
        <taxon>Marinifilaceae</taxon>
        <taxon>Ancylomarina</taxon>
    </lineage>
</organism>
<dbReference type="InterPro" id="IPR045864">
    <property type="entry name" value="aa-tRNA-synth_II/BPL/LPL"/>
</dbReference>
<evidence type="ECO:0000313" key="4">
    <source>
        <dbReference type="Proteomes" id="UP000289703"/>
    </source>
</evidence>
<proteinExistence type="predicted"/>
<keyword evidence="1 3" id="KW-0436">Ligase</keyword>
<dbReference type="CDD" id="cd16442">
    <property type="entry name" value="BPL"/>
    <property type="match status" value="1"/>
</dbReference>
<sequence>MPNLFLPERIIRVNQLDSTNSHALQLLKDTNPSGGTVVMALNQTEGRGQQTNIWESESGKNLTISLILRPDFIQAQDQFQVSMIISLGVSDYLNTYLKDVSVKWPNDIYVGDKKIAGILIEQSIMGAYLSHSVCGIGLNINQYKFISDAPNPVSLNILTKKEYDLEVELQKLLTAIENRYFQLFNQGAEVLEQDYLKSLYWINEEHSFRDDEGPFLGKIIGISEFGQLQIEDEQKKVRTYNFKEVSFLK</sequence>
<name>A0A4Q1JP16_9BACT</name>
<dbReference type="EC" id="6.3.4.15" evidence="3"/>
<dbReference type="NCBIfam" id="TIGR00121">
    <property type="entry name" value="birA_ligase"/>
    <property type="match status" value="1"/>
</dbReference>
<dbReference type="SUPFAM" id="SSF55681">
    <property type="entry name" value="Class II aaRS and biotin synthetases"/>
    <property type="match status" value="1"/>
</dbReference>
<dbReference type="OrthoDB" id="9807064at2"/>
<dbReference type="EMBL" id="SAXA01000002">
    <property type="protein sequence ID" value="RXQ96628.1"/>
    <property type="molecule type" value="Genomic_DNA"/>
</dbReference>
<dbReference type="AlphaFoldDB" id="A0A4Q1JP16"/>
<dbReference type="InterPro" id="IPR004408">
    <property type="entry name" value="Biotin_CoA_COase_ligase"/>
</dbReference>
<dbReference type="Proteomes" id="UP000289703">
    <property type="component" value="Unassembled WGS sequence"/>
</dbReference>
<dbReference type="Gene3D" id="3.30.930.10">
    <property type="entry name" value="Bira Bifunctional Protein, Domain 2"/>
    <property type="match status" value="1"/>
</dbReference>
<dbReference type="GO" id="GO:0004077">
    <property type="term" value="F:biotin--[biotin carboxyl-carrier protein] ligase activity"/>
    <property type="evidence" value="ECO:0007669"/>
    <property type="project" value="UniProtKB-EC"/>
</dbReference>
<evidence type="ECO:0000259" key="2">
    <source>
        <dbReference type="PROSITE" id="PS51733"/>
    </source>
</evidence>